<evidence type="ECO:0000256" key="1">
    <source>
        <dbReference type="SAM" id="SignalP"/>
    </source>
</evidence>
<feature type="chain" id="PRO_5020997083" description="Alpha-L-fucosidase" evidence="1">
    <location>
        <begin position="29"/>
        <end position="76"/>
    </location>
</feature>
<keyword evidence="1" id="KW-0732">Signal</keyword>
<keyword evidence="3" id="KW-1185">Reference proteome</keyword>
<dbReference type="Proteomes" id="UP000294927">
    <property type="component" value="Unassembled WGS sequence"/>
</dbReference>
<dbReference type="EMBL" id="SOCP01000002">
    <property type="protein sequence ID" value="TDV56325.1"/>
    <property type="molecule type" value="Genomic_DNA"/>
</dbReference>
<feature type="signal peptide" evidence="1">
    <location>
        <begin position="1"/>
        <end position="28"/>
    </location>
</feature>
<organism evidence="2 3">
    <name type="scientific">Actinophytocola oryzae</name>
    <dbReference type="NCBI Taxonomy" id="502181"/>
    <lineage>
        <taxon>Bacteria</taxon>
        <taxon>Bacillati</taxon>
        <taxon>Actinomycetota</taxon>
        <taxon>Actinomycetes</taxon>
        <taxon>Pseudonocardiales</taxon>
        <taxon>Pseudonocardiaceae</taxon>
    </lineage>
</organism>
<reference evidence="2 3" key="1">
    <citation type="submission" date="2019-03" db="EMBL/GenBank/DDBJ databases">
        <title>Genomic Encyclopedia of Archaeal and Bacterial Type Strains, Phase II (KMG-II): from individual species to whole genera.</title>
        <authorList>
            <person name="Goeker M."/>
        </authorList>
    </citation>
    <scope>NUCLEOTIDE SEQUENCE [LARGE SCALE GENOMIC DNA]</scope>
    <source>
        <strain evidence="2 3">DSM 45499</strain>
    </source>
</reference>
<evidence type="ECO:0008006" key="4">
    <source>
        <dbReference type="Google" id="ProtNLM"/>
    </source>
</evidence>
<evidence type="ECO:0000313" key="3">
    <source>
        <dbReference type="Proteomes" id="UP000294927"/>
    </source>
</evidence>
<sequence length="76" mass="8445">MHSPAMRLLLVALLAWVGPVLVPPAAQAAPGDNYAVDDVFTAARTRAYRDDRFGMFMHFGLYSAFRGEYRRPDGTV</sequence>
<gene>
    <name evidence="2" type="ORF">CLV71_102391</name>
</gene>
<dbReference type="AlphaFoldDB" id="A0A4R7W2H4"/>
<comment type="caution">
    <text evidence="2">The sequence shown here is derived from an EMBL/GenBank/DDBJ whole genome shotgun (WGS) entry which is preliminary data.</text>
</comment>
<protein>
    <recommendedName>
        <fullName evidence="4">Alpha-L-fucosidase</fullName>
    </recommendedName>
</protein>
<proteinExistence type="predicted"/>
<accession>A0A4R7W2H4</accession>
<name>A0A4R7W2H4_9PSEU</name>
<evidence type="ECO:0000313" key="2">
    <source>
        <dbReference type="EMBL" id="TDV56325.1"/>
    </source>
</evidence>